<dbReference type="Pfam" id="PF05717">
    <property type="entry name" value="TnpB_IS66"/>
    <property type="match status" value="1"/>
</dbReference>
<evidence type="ECO:0008006" key="4">
    <source>
        <dbReference type="Google" id="ProtNLM"/>
    </source>
</evidence>
<reference evidence="2 3" key="1">
    <citation type="submission" date="2014-02" db="EMBL/GenBank/DDBJ databases">
        <title>The small core and large imbalanced accessory genome model reveals a collaborative survival strategy of Sorangium cellulosum strains in nature.</title>
        <authorList>
            <person name="Han K."/>
            <person name="Peng R."/>
            <person name="Blom J."/>
            <person name="Li Y.-Z."/>
        </authorList>
    </citation>
    <scope>NUCLEOTIDE SEQUENCE [LARGE SCALE GENOMIC DNA]</scope>
    <source>
        <strain evidence="2 3">So0157-25</strain>
    </source>
</reference>
<organism evidence="2 3">
    <name type="scientific">Sorangium cellulosum</name>
    <name type="common">Polyangium cellulosum</name>
    <dbReference type="NCBI Taxonomy" id="56"/>
    <lineage>
        <taxon>Bacteria</taxon>
        <taxon>Pseudomonadati</taxon>
        <taxon>Myxococcota</taxon>
        <taxon>Polyangia</taxon>
        <taxon>Polyangiales</taxon>
        <taxon>Polyangiaceae</taxon>
        <taxon>Sorangium</taxon>
    </lineage>
</organism>
<feature type="region of interest" description="Disordered" evidence="1">
    <location>
        <begin position="55"/>
        <end position="120"/>
    </location>
</feature>
<dbReference type="EMBL" id="JELY01003560">
    <property type="protein sequence ID" value="KYF47960.1"/>
    <property type="molecule type" value="Genomic_DNA"/>
</dbReference>
<accession>A0A150P0I5</accession>
<proteinExistence type="predicted"/>
<evidence type="ECO:0000313" key="2">
    <source>
        <dbReference type="EMBL" id="KYF47960.1"/>
    </source>
</evidence>
<protein>
    <recommendedName>
        <fullName evidence="4">Transposase</fullName>
    </recommendedName>
</protein>
<dbReference type="AlphaFoldDB" id="A0A150P0I5"/>
<dbReference type="Proteomes" id="UP000075420">
    <property type="component" value="Unassembled WGS sequence"/>
</dbReference>
<evidence type="ECO:0000313" key="3">
    <source>
        <dbReference type="Proteomes" id="UP000075420"/>
    </source>
</evidence>
<dbReference type="InterPro" id="IPR008878">
    <property type="entry name" value="Transposase_IS66_Orf2"/>
</dbReference>
<comment type="caution">
    <text evidence="2">The sequence shown here is derived from an EMBL/GenBank/DDBJ whole genome shotgun (WGS) entry which is preliminary data.</text>
</comment>
<evidence type="ECO:0000256" key="1">
    <source>
        <dbReference type="SAM" id="MobiDB-lite"/>
    </source>
</evidence>
<name>A0A150P0I5_SORCE</name>
<gene>
    <name evidence="2" type="ORF">BE08_37765</name>
</gene>
<sequence length="120" mass="13336">MIPAGVQVFVALEPVDMRDGFERLSGLIRERVGYEARCGALFAFIGKRRSGVVHDAAAKPTPTPEQQRIAQLEADSQRQRASSWERAMRSRSFVAPTPVRSSSSSFSDVDCSWPRRSAPR</sequence>